<dbReference type="EMBL" id="JH971385">
    <property type="protein sequence ID" value="EKM83795.1"/>
    <property type="molecule type" value="Genomic_DNA"/>
</dbReference>
<protein>
    <submittedName>
        <fullName evidence="2">Uncharacterized protein</fullName>
    </submittedName>
</protein>
<feature type="compositionally biased region" description="Pro residues" evidence="1">
    <location>
        <begin position="313"/>
        <end position="328"/>
    </location>
</feature>
<feature type="compositionally biased region" description="Basic and acidic residues" evidence="1">
    <location>
        <begin position="258"/>
        <end position="274"/>
    </location>
</feature>
<feature type="compositionally biased region" description="Basic residues" evidence="1">
    <location>
        <begin position="583"/>
        <end position="592"/>
    </location>
</feature>
<feature type="compositionally biased region" description="Basic and acidic residues" evidence="1">
    <location>
        <begin position="560"/>
        <end position="570"/>
    </location>
</feature>
<dbReference type="Proteomes" id="UP000008493">
    <property type="component" value="Unassembled WGS sequence"/>
</dbReference>
<name>K5Y6J3_AGABU</name>
<accession>K5Y6J3</accession>
<feature type="compositionally biased region" description="Low complexity" evidence="1">
    <location>
        <begin position="248"/>
        <end position="257"/>
    </location>
</feature>
<dbReference type="GeneID" id="18828977"/>
<feature type="compositionally biased region" description="Polar residues" evidence="1">
    <location>
        <begin position="295"/>
        <end position="307"/>
    </location>
</feature>
<dbReference type="eggNOG" id="ENOG502R93U">
    <property type="taxonomic scope" value="Eukaryota"/>
</dbReference>
<feature type="compositionally biased region" description="Basic and acidic residues" evidence="1">
    <location>
        <begin position="192"/>
        <end position="222"/>
    </location>
</feature>
<keyword evidence="3" id="KW-1185">Reference proteome</keyword>
<feature type="region of interest" description="Disordered" evidence="1">
    <location>
        <begin position="536"/>
        <end position="592"/>
    </location>
</feature>
<organism evidence="2 3">
    <name type="scientific">Agaricus bisporus var. burnettii (strain JB137-S8 / ATCC MYA-4627 / FGSC 10392)</name>
    <name type="common">White button mushroom</name>
    <dbReference type="NCBI Taxonomy" id="597362"/>
    <lineage>
        <taxon>Eukaryota</taxon>
        <taxon>Fungi</taxon>
        <taxon>Dikarya</taxon>
        <taxon>Basidiomycota</taxon>
        <taxon>Agaricomycotina</taxon>
        <taxon>Agaricomycetes</taxon>
        <taxon>Agaricomycetidae</taxon>
        <taxon>Agaricales</taxon>
        <taxon>Agaricineae</taxon>
        <taxon>Agaricaceae</taxon>
        <taxon>Agaricus</taxon>
    </lineage>
</organism>
<evidence type="ECO:0000256" key="1">
    <source>
        <dbReference type="SAM" id="MobiDB-lite"/>
    </source>
</evidence>
<proteinExistence type="predicted"/>
<dbReference type="OMA" id="CRRHYAG"/>
<dbReference type="HOGENOM" id="CLU_022336_0_0_1"/>
<dbReference type="AlphaFoldDB" id="K5Y6J3"/>
<gene>
    <name evidence="2" type="ORF">AGABI1DRAFT_31793</name>
</gene>
<dbReference type="KEGG" id="abp:AGABI1DRAFT31793"/>
<evidence type="ECO:0000313" key="3">
    <source>
        <dbReference type="Proteomes" id="UP000008493"/>
    </source>
</evidence>
<dbReference type="OrthoDB" id="2333993at2759"/>
<evidence type="ECO:0000313" key="2">
    <source>
        <dbReference type="EMBL" id="EKM83795.1"/>
    </source>
</evidence>
<reference evidence="3" key="1">
    <citation type="journal article" date="2012" name="Proc. Natl. Acad. Sci. U.S.A.">
        <title>Genome sequence of the button mushroom Agaricus bisporus reveals mechanisms governing adaptation to a humic-rich ecological niche.</title>
        <authorList>
            <person name="Morin E."/>
            <person name="Kohler A."/>
            <person name="Baker A.R."/>
            <person name="Foulongne-Oriol M."/>
            <person name="Lombard V."/>
            <person name="Nagy L.G."/>
            <person name="Ohm R.A."/>
            <person name="Patyshakuliyeva A."/>
            <person name="Brun A."/>
            <person name="Aerts A.L."/>
            <person name="Bailey A.M."/>
            <person name="Billette C."/>
            <person name="Coutinho P.M."/>
            <person name="Deakin G."/>
            <person name="Doddapaneni H."/>
            <person name="Floudas D."/>
            <person name="Grimwood J."/>
            <person name="Hilden K."/>
            <person name="Kuees U."/>
            <person name="LaButti K.M."/>
            <person name="Lapidus A."/>
            <person name="Lindquist E.A."/>
            <person name="Lucas S.M."/>
            <person name="Murat C."/>
            <person name="Riley R.W."/>
            <person name="Salamov A.A."/>
            <person name="Schmutz J."/>
            <person name="Subramanian V."/>
            <person name="Woesten H.A.B."/>
            <person name="Xu J."/>
            <person name="Eastwood D.C."/>
            <person name="Foster G.D."/>
            <person name="Sonnenberg A.S."/>
            <person name="Cullen D."/>
            <person name="de Vries R.P."/>
            <person name="Lundell T."/>
            <person name="Hibbett D.S."/>
            <person name="Henrissat B."/>
            <person name="Burton K.S."/>
            <person name="Kerrigan R.W."/>
            <person name="Challen M.P."/>
            <person name="Grigoriev I.V."/>
            <person name="Martin F."/>
        </authorList>
    </citation>
    <scope>NUCLEOTIDE SEQUENCE [LARGE SCALE GENOMIC DNA]</scope>
    <source>
        <strain evidence="3">JB137-S8 / ATCC MYA-4627 / FGSC 10392</strain>
    </source>
</reference>
<sequence>MQVDSTSSTKLHASAVSDCEFFAPAASSFQPRPYAPNSNISDSRIKPFQFTRSHGRSHDALVPAGMDPHPSDPNVVFIHPPFTTFPNSDNHPDGLSFQAMADNPEWFLDPKDFIHENNSNPHAIPYPPILEPPRGWCPAKKKVLKERGTEGWTKSEEPRLRCTFCRRHYAGVNAKSMWRRHVFEKHKIAMANRRDGADRPRGRSSNKENRQSASKSREDSHDTLVNLKFESSPDTQPQVLPHKSKFRSSVAAAASEISADRREGSLKDKGRMTPEFKSSMRQVSAGPSASPPLTPQASSDIGNVSIESSGGVPPTPPSCVPLIPPSPYDPLLTPSFRHSPASLPSDQPWRFPSPSHPLHSNTRDLSLSMLVRNLASPLVKGSPSLGTSPLVYPPSSSSRFARPETPLNGFKLPLNFSNQTRFIKGRLGSSPLASRADVNRTRRRIEESPLSRGIARSHKRAFSEMTEDWFSETSLPSNELSDPFNSIFPSSGAEQPSPMKRVLEAESPILRSRNSTETKGMGIGLLEPFNLAKKTTHDDDGDINDILDSSSNFGDTNDLEYEKDCEKMEFDVQSSSPSEPQAKRRRLTSRGG</sequence>
<dbReference type="InParanoid" id="K5Y6J3"/>
<feature type="region of interest" description="Disordered" evidence="1">
    <location>
        <begin position="189"/>
        <end position="357"/>
    </location>
</feature>
<dbReference type="RefSeq" id="XP_007324934.1">
    <property type="nucleotide sequence ID" value="XM_007324872.1"/>
</dbReference>